<dbReference type="EC" id="2.5.1.74" evidence="8 9"/>
<comment type="catalytic activity">
    <reaction evidence="8">
        <text>an all-trans-polyprenyl diphosphate + 1,4-dihydroxy-2-naphthoate + H(+) = a 2-demethylmenaquinol + CO2 + diphosphate</text>
        <dbReference type="Rhea" id="RHEA:26478"/>
        <dbReference type="Rhea" id="RHEA-COMP:9563"/>
        <dbReference type="Rhea" id="RHEA-COMP:9564"/>
        <dbReference type="ChEBI" id="CHEBI:11173"/>
        <dbReference type="ChEBI" id="CHEBI:15378"/>
        <dbReference type="ChEBI" id="CHEBI:16526"/>
        <dbReference type="ChEBI" id="CHEBI:33019"/>
        <dbReference type="ChEBI" id="CHEBI:55437"/>
        <dbReference type="ChEBI" id="CHEBI:58914"/>
        <dbReference type="EC" id="2.5.1.74"/>
    </reaction>
</comment>
<dbReference type="PANTHER" id="PTHR13929:SF0">
    <property type="entry name" value="UBIA PRENYLTRANSFERASE DOMAIN-CONTAINING PROTEIN 1"/>
    <property type="match status" value="1"/>
</dbReference>
<evidence type="ECO:0000256" key="1">
    <source>
        <dbReference type="ARBA" id="ARBA00004141"/>
    </source>
</evidence>
<comment type="caution">
    <text evidence="10">The sequence shown here is derived from an EMBL/GenBank/DDBJ whole genome shotgun (WGS) entry which is preliminary data.</text>
</comment>
<keyword evidence="11" id="KW-1185">Reference proteome</keyword>
<dbReference type="InterPro" id="IPR026046">
    <property type="entry name" value="UBIAD1"/>
</dbReference>
<evidence type="ECO:0000313" key="11">
    <source>
        <dbReference type="Proteomes" id="UP001500298"/>
    </source>
</evidence>
<dbReference type="NCBIfam" id="TIGR00751">
    <property type="entry name" value="menA"/>
    <property type="match status" value="1"/>
</dbReference>
<name>A0ABP9DEQ1_9BACT</name>
<evidence type="ECO:0000313" key="10">
    <source>
        <dbReference type="EMBL" id="GAA4835077.1"/>
    </source>
</evidence>
<dbReference type="PANTHER" id="PTHR13929">
    <property type="entry name" value="1,4-DIHYDROXY-2-NAPHTHOATE OCTAPRENYLTRANSFERASE"/>
    <property type="match status" value="1"/>
</dbReference>
<keyword evidence="5 8" id="KW-0812">Transmembrane</keyword>
<reference evidence="11" key="1">
    <citation type="journal article" date="2019" name="Int. J. Syst. Evol. Microbiol.">
        <title>The Global Catalogue of Microorganisms (GCM) 10K type strain sequencing project: providing services to taxonomists for standard genome sequencing and annotation.</title>
        <authorList>
            <consortium name="The Broad Institute Genomics Platform"/>
            <consortium name="The Broad Institute Genome Sequencing Center for Infectious Disease"/>
            <person name="Wu L."/>
            <person name="Ma J."/>
        </authorList>
    </citation>
    <scope>NUCLEOTIDE SEQUENCE [LARGE SCALE GENOMIC DNA]</scope>
    <source>
        <strain evidence="11">JCM 18326</strain>
    </source>
</reference>
<feature type="transmembrane region" description="Helical" evidence="8">
    <location>
        <begin position="151"/>
        <end position="171"/>
    </location>
</feature>
<evidence type="ECO:0000256" key="7">
    <source>
        <dbReference type="ARBA" id="ARBA00023136"/>
    </source>
</evidence>
<dbReference type="InterPro" id="IPR044878">
    <property type="entry name" value="UbiA_sf"/>
</dbReference>
<feature type="transmembrane region" description="Helical" evidence="8">
    <location>
        <begin position="253"/>
        <end position="274"/>
    </location>
</feature>
<dbReference type="PIRSF" id="PIRSF005355">
    <property type="entry name" value="UBIAD1"/>
    <property type="match status" value="1"/>
</dbReference>
<evidence type="ECO:0000256" key="8">
    <source>
        <dbReference type="HAMAP-Rule" id="MF_01937"/>
    </source>
</evidence>
<keyword evidence="2 8" id="KW-0474">Menaquinone biosynthesis</keyword>
<dbReference type="Pfam" id="PF01040">
    <property type="entry name" value="UbiA"/>
    <property type="match status" value="1"/>
</dbReference>
<evidence type="ECO:0000256" key="9">
    <source>
        <dbReference type="NCBIfam" id="TIGR00751"/>
    </source>
</evidence>
<dbReference type="Proteomes" id="UP001500298">
    <property type="component" value="Unassembled WGS sequence"/>
</dbReference>
<feature type="transmembrane region" description="Helical" evidence="8">
    <location>
        <begin position="95"/>
        <end position="115"/>
    </location>
</feature>
<dbReference type="EMBL" id="BAABJX010000032">
    <property type="protein sequence ID" value="GAA4835077.1"/>
    <property type="molecule type" value="Genomic_DNA"/>
</dbReference>
<sequence length="275" mass="30022">MGSFLAAGLGLFQWDVFLLCSLTTIFLQILSNLANDYGDSIHGADSAEREGPSRAVQSGAISMKAMKNAMILFGILSFVTGIVLLYISLTSMEEFLYFLGLGVLAIIAAITYTAGKKPYGYAGLGDISVMIFFGWVGVVGTFYLQAKQIPLSYFLPASSMGLLAVAVLNVNNIRDINSDIKAGKKSMPVRLGRRKARIYHWFLLLGAVLSAIIFVVLNYKGWPQWAFLLVLPLIFINGRAVQTKEKAAELDPYLKQMALTSLVFMLVFGLGHVLA</sequence>
<accession>A0ABP9DEQ1</accession>
<keyword evidence="7 8" id="KW-0472">Membrane</keyword>
<comment type="pathway">
    <text evidence="8">Quinol/quinone metabolism; menaquinone biosynthesis; menaquinol from 1,4-dihydroxy-2-naphthoate: step 1/2.</text>
</comment>
<feature type="transmembrane region" description="Helical" evidence="8">
    <location>
        <begin position="69"/>
        <end position="89"/>
    </location>
</feature>
<gene>
    <name evidence="8" type="primary">menA</name>
    <name evidence="10" type="ORF">GCM10023331_20340</name>
</gene>
<evidence type="ECO:0000256" key="4">
    <source>
        <dbReference type="ARBA" id="ARBA00022679"/>
    </source>
</evidence>
<protein>
    <recommendedName>
        <fullName evidence="8 9">1,4-dihydroxy-2-naphthoate octaprenyltransferase</fullName>
        <shortName evidence="8">DHNA-octaprenyltransferase</shortName>
        <ecNumber evidence="8 9">2.5.1.74</ecNumber>
    </recommendedName>
</protein>
<feature type="transmembrane region" description="Helical" evidence="8">
    <location>
        <begin position="127"/>
        <end position="145"/>
    </location>
</feature>
<dbReference type="InterPro" id="IPR004657">
    <property type="entry name" value="MenA"/>
</dbReference>
<feature type="transmembrane region" description="Helical" evidence="8">
    <location>
        <begin position="12"/>
        <end position="30"/>
    </location>
</feature>
<dbReference type="HAMAP" id="MF_01937">
    <property type="entry name" value="MenA_1"/>
    <property type="match status" value="1"/>
</dbReference>
<feature type="transmembrane region" description="Helical" evidence="8">
    <location>
        <begin position="198"/>
        <end position="219"/>
    </location>
</feature>
<dbReference type="Gene3D" id="1.20.120.1780">
    <property type="entry name" value="UbiA prenyltransferase"/>
    <property type="match status" value="1"/>
</dbReference>
<evidence type="ECO:0000256" key="6">
    <source>
        <dbReference type="ARBA" id="ARBA00022989"/>
    </source>
</evidence>
<comment type="subcellular location">
    <subcellularLocation>
        <location evidence="8">Cell membrane</location>
        <topology evidence="8">Multi-pass membrane protein</topology>
    </subcellularLocation>
    <subcellularLocation>
        <location evidence="1">Membrane</location>
        <topology evidence="1">Multi-pass membrane protein</topology>
    </subcellularLocation>
</comment>
<feature type="transmembrane region" description="Helical" evidence="8">
    <location>
        <begin position="225"/>
        <end position="241"/>
    </location>
</feature>
<keyword evidence="3 8" id="KW-1003">Cell membrane</keyword>
<organism evidence="10 11">
    <name type="scientific">Algivirga pacifica</name>
    <dbReference type="NCBI Taxonomy" id="1162670"/>
    <lineage>
        <taxon>Bacteria</taxon>
        <taxon>Pseudomonadati</taxon>
        <taxon>Bacteroidota</taxon>
        <taxon>Cytophagia</taxon>
        <taxon>Cytophagales</taxon>
        <taxon>Flammeovirgaceae</taxon>
        <taxon>Algivirga</taxon>
    </lineage>
</organism>
<dbReference type="NCBIfam" id="NF004750">
    <property type="entry name" value="PRK06080.1-2"/>
    <property type="match status" value="1"/>
</dbReference>
<evidence type="ECO:0000256" key="2">
    <source>
        <dbReference type="ARBA" id="ARBA00022428"/>
    </source>
</evidence>
<evidence type="ECO:0000256" key="3">
    <source>
        <dbReference type="ARBA" id="ARBA00022475"/>
    </source>
</evidence>
<keyword evidence="4 8" id="KW-0808">Transferase</keyword>
<dbReference type="InterPro" id="IPR000537">
    <property type="entry name" value="UbiA_prenyltransferase"/>
</dbReference>
<comment type="similarity">
    <text evidence="8">Belongs to the MenA family. Type 1 subfamily.</text>
</comment>
<evidence type="ECO:0000256" key="5">
    <source>
        <dbReference type="ARBA" id="ARBA00022692"/>
    </source>
</evidence>
<proteinExistence type="inferred from homology"/>
<comment type="function">
    <text evidence="8">Conversion of 1,4-dihydroxy-2-naphthoate (DHNA) to demethylmenaquinone (DMK).</text>
</comment>
<keyword evidence="6 8" id="KW-1133">Transmembrane helix</keyword>
<dbReference type="Gene3D" id="1.10.357.140">
    <property type="entry name" value="UbiA prenyltransferase"/>
    <property type="match status" value="1"/>
</dbReference>
<dbReference type="CDD" id="cd13962">
    <property type="entry name" value="PT_UbiA_UBIAD1"/>
    <property type="match status" value="1"/>
</dbReference>